<comment type="caution">
    <text evidence="2">The sequence shown here is derived from an EMBL/GenBank/DDBJ whole genome shotgun (WGS) entry which is preliminary data.</text>
</comment>
<dbReference type="InterPro" id="IPR007362">
    <property type="entry name" value="DUF429"/>
</dbReference>
<dbReference type="AlphaFoldDB" id="A0A3D9BWY4"/>
<evidence type="ECO:0000256" key="1">
    <source>
        <dbReference type="SAM" id="MobiDB-lite"/>
    </source>
</evidence>
<protein>
    <submittedName>
        <fullName evidence="2">DUF429 domain-containing protein</fullName>
    </submittedName>
</protein>
<gene>
    <name evidence="2" type="ORF">DRV84_05435</name>
</gene>
<dbReference type="RefSeq" id="WP_158547748.1">
    <property type="nucleotide sequence ID" value="NZ_QOHR01000004.1"/>
</dbReference>
<dbReference type="OrthoDB" id="9811476at2"/>
<accession>A0A3D9BWY4</accession>
<evidence type="ECO:0000313" key="3">
    <source>
        <dbReference type="Proteomes" id="UP000257131"/>
    </source>
</evidence>
<proteinExistence type="predicted"/>
<keyword evidence="3" id="KW-1185">Reference proteome</keyword>
<feature type="region of interest" description="Disordered" evidence="1">
    <location>
        <begin position="217"/>
        <end position="242"/>
    </location>
</feature>
<dbReference type="Pfam" id="PF04250">
    <property type="entry name" value="DUF429"/>
    <property type="match status" value="1"/>
</dbReference>
<name>A0A3D9BWY4_9RHOB</name>
<dbReference type="EMBL" id="QOHR01000004">
    <property type="protein sequence ID" value="REC58025.1"/>
    <property type="molecule type" value="Genomic_DNA"/>
</dbReference>
<organism evidence="2 3">
    <name type="scientific">Rhodosalinus sediminis</name>
    <dbReference type="NCBI Taxonomy" id="1940533"/>
    <lineage>
        <taxon>Bacteria</taxon>
        <taxon>Pseudomonadati</taxon>
        <taxon>Pseudomonadota</taxon>
        <taxon>Alphaproteobacteria</taxon>
        <taxon>Rhodobacterales</taxon>
        <taxon>Paracoccaceae</taxon>
        <taxon>Rhodosalinus</taxon>
    </lineage>
</organism>
<sequence length="242" mass="25893">MSGTVAGVDGCPGGWLVVVVGPAGPPTAAATVVPDLPALLALDADVLAIDMPIGLMDMPGDPRPADRGARAFLSDRNTDGVRAPGSRVFASPARAHLEVIRAGGGYRDLLGSFPPGQRLSKQCFNICDRIVALDDLGPETHDGRIREVHPEVSFAALAGRTLAPKKSAEGRRSRQRALARLGFDLETLTTSLGPRPRRWNPDDLLDACAATWSADRVARSRHETLPHPPERDSRGHRMAIHY</sequence>
<dbReference type="Proteomes" id="UP000257131">
    <property type="component" value="Unassembled WGS sequence"/>
</dbReference>
<reference evidence="2 3" key="1">
    <citation type="journal article" date="2017" name="Int. J. Syst. Evol. Microbiol.">
        <title>Rhodosalinus sediminis gen. nov., sp. nov., isolated from marine saltern.</title>
        <authorList>
            <person name="Guo L.Y."/>
            <person name="Ling S.K."/>
            <person name="Li C.M."/>
            <person name="Chen G.J."/>
            <person name="Du Z.J."/>
        </authorList>
    </citation>
    <scope>NUCLEOTIDE SEQUENCE [LARGE SCALE GENOMIC DNA]</scope>
    <source>
        <strain evidence="2 3">WDN1C137</strain>
    </source>
</reference>
<feature type="compositionally biased region" description="Basic and acidic residues" evidence="1">
    <location>
        <begin position="217"/>
        <end position="235"/>
    </location>
</feature>
<evidence type="ECO:0000313" key="2">
    <source>
        <dbReference type="EMBL" id="REC58025.1"/>
    </source>
</evidence>